<protein>
    <recommendedName>
        <fullName evidence="3">Nudix hydrolase domain-containing protein</fullName>
    </recommendedName>
</protein>
<dbReference type="Proteomes" id="UP000176228">
    <property type="component" value="Unassembled WGS sequence"/>
</dbReference>
<comment type="caution">
    <text evidence="1">The sequence shown here is derived from an EMBL/GenBank/DDBJ whole genome shotgun (WGS) entry which is preliminary data.</text>
</comment>
<name>A0A1F6BIF6_9BACT</name>
<organism evidence="1 2">
    <name type="scientific">Candidatus Gottesmanbacteria bacterium RIFCSPLOWO2_01_FULL_42_22</name>
    <dbReference type="NCBI Taxonomy" id="1798391"/>
    <lineage>
        <taxon>Bacteria</taxon>
        <taxon>Candidatus Gottesmaniibacteriota</taxon>
    </lineage>
</organism>
<accession>A0A1F6BIF6</accession>
<gene>
    <name evidence="1" type="ORF">A2968_07155</name>
</gene>
<dbReference type="STRING" id="1798391.A2968_07155"/>
<evidence type="ECO:0000313" key="1">
    <source>
        <dbReference type="EMBL" id="OGG36307.1"/>
    </source>
</evidence>
<dbReference type="Gene3D" id="3.90.79.10">
    <property type="entry name" value="Nucleoside Triphosphate Pyrophosphohydrolase"/>
    <property type="match status" value="1"/>
</dbReference>
<dbReference type="InterPro" id="IPR015797">
    <property type="entry name" value="NUDIX_hydrolase-like_dom_sf"/>
</dbReference>
<dbReference type="CDD" id="cd02883">
    <property type="entry name" value="NUDIX_Hydrolase"/>
    <property type="match status" value="1"/>
</dbReference>
<dbReference type="EMBL" id="MFJU01000017">
    <property type="protein sequence ID" value="OGG36307.1"/>
    <property type="molecule type" value="Genomic_DNA"/>
</dbReference>
<reference evidence="1 2" key="1">
    <citation type="journal article" date="2016" name="Nat. Commun.">
        <title>Thousands of microbial genomes shed light on interconnected biogeochemical processes in an aquifer system.</title>
        <authorList>
            <person name="Anantharaman K."/>
            <person name="Brown C.T."/>
            <person name="Hug L.A."/>
            <person name="Sharon I."/>
            <person name="Castelle C.J."/>
            <person name="Probst A.J."/>
            <person name="Thomas B.C."/>
            <person name="Singh A."/>
            <person name="Wilkins M.J."/>
            <person name="Karaoz U."/>
            <person name="Brodie E.L."/>
            <person name="Williams K.H."/>
            <person name="Hubbard S.S."/>
            <person name="Banfield J.F."/>
        </authorList>
    </citation>
    <scope>NUCLEOTIDE SEQUENCE [LARGE SCALE GENOMIC DNA]</scope>
</reference>
<evidence type="ECO:0000313" key="2">
    <source>
        <dbReference type="Proteomes" id="UP000176228"/>
    </source>
</evidence>
<evidence type="ECO:0008006" key="3">
    <source>
        <dbReference type="Google" id="ProtNLM"/>
    </source>
</evidence>
<dbReference type="SUPFAM" id="SSF55811">
    <property type="entry name" value="Nudix"/>
    <property type="match status" value="1"/>
</dbReference>
<sequence>MYPEASDFQFEFNPDKTRWRTCVFIEKKALRENLAGPGRYILLIDKNIWWEIPGGEYNFRDFYYGKIYSLHDEAKREVNEETGLEIGKIINFMGVTVKPPGSRPINNQVLIYRYTNGHLPELNIHELVNPEHSDYLWLKVGPDRWYRDNVPDLRFDESGNLTVYTLPGLAHVAFLPNTVGNKEMETGVIKLSDVTQRALEKYQRKVTDFVEGITVNLSYHQPEVNFG</sequence>
<proteinExistence type="predicted"/>
<dbReference type="AlphaFoldDB" id="A0A1F6BIF6"/>